<keyword evidence="1" id="KW-0106">Calcium</keyword>
<feature type="chain" id="PRO_5042525748" evidence="3">
    <location>
        <begin position="40"/>
        <end position="461"/>
    </location>
</feature>
<dbReference type="KEGG" id="pmrn:116942880"/>
<gene>
    <name evidence="7" type="primary">LOC116942880</name>
</gene>
<evidence type="ECO:0000256" key="2">
    <source>
        <dbReference type="SAM" id="MobiDB-lite"/>
    </source>
</evidence>
<dbReference type="Gene3D" id="2.60.120.10">
    <property type="entry name" value="Jelly Rolls"/>
    <property type="match status" value="1"/>
</dbReference>
<dbReference type="InterPro" id="IPR011992">
    <property type="entry name" value="EF-hand-dom_pair"/>
</dbReference>
<feature type="domain" description="JmjC" evidence="5">
    <location>
        <begin position="177"/>
        <end position="343"/>
    </location>
</feature>
<dbReference type="PANTHER" id="PTHR12461:SF42">
    <property type="entry name" value="JMJC DOMAIN-CONTAINING PROTEIN"/>
    <property type="match status" value="1"/>
</dbReference>
<dbReference type="RefSeq" id="XP_032811225.1">
    <property type="nucleotide sequence ID" value="XM_032955334.1"/>
</dbReference>
<dbReference type="Pfam" id="PF13621">
    <property type="entry name" value="Cupin_8"/>
    <property type="match status" value="1"/>
</dbReference>
<sequence>MAEHGTSPPPPPPPRRTSARLLQPTLRILLVALMAPGCANPWWSASPPAEAAEAAAATSVSPPPPQPEATAAAGHPPGHMKPLGSHAPPEGDAWSLSAPPSASSFFRDFVSPGRPVLLRGAAARMPAYRRWCDDAYLSGRYGSLEVTVELGRKENRSAGVYSSSLASFLRSFARDDVYAVCSLPAAMRPEVWPPPCLACGGLQRSLVDSVLWLSGGGTKSVLHYDSLDNVICVLAGRKRFFLADREELARLASGHADAAAAEDADEEEFLVGVDVDRVDMYRYPGLRRMRWYSATVDAGDCFFVPYKWLHQVNSDAGRSLAVNFWFVHLRWFNQTDCEKTPSSEGVPLSDYRMASTLELLRSRVLEDFEGRDVVTPGEMKEWLRARGQTNGSEILARLFQASDSDGDGALSMEELYTAPAEMFASLLGVAGDTKTEGEPGPSPLHQASQPQAQQARTSDEL</sequence>
<keyword evidence="6" id="KW-1185">Reference proteome</keyword>
<evidence type="ECO:0000313" key="7">
    <source>
        <dbReference type="RefSeq" id="XP_032811225.1"/>
    </source>
</evidence>
<reference evidence="7" key="1">
    <citation type="submission" date="2025-08" db="UniProtKB">
        <authorList>
            <consortium name="RefSeq"/>
        </authorList>
    </citation>
    <scope>IDENTIFICATION</scope>
    <source>
        <tissue evidence="7">Sperm</tissue>
    </source>
</reference>
<dbReference type="AlphaFoldDB" id="A0AAJ7T4S5"/>
<feature type="compositionally biased region" description="Polar residues" evidence="2">
    <location>
        <begin position="445"/>
        <end position="461"/>
    </location>
</feature>
<evidence type="ECO:0000259" key="4">
    <source>
        <dbReference type="PROSITE" id="PS50222"/>
    </source>
</evidence>
<organism evidence="6 7">
    <name type="scientific">Petromyzon marinus</name>
    <name type="common">Sea lamprey</name>
    <dbReference type="NCBI Taxonomy" id="7757"/>
    <lineage>
        <taxon>Eukaryota</taxon>
        <taxon>Metazoa</taxon>
        <taxon>Chordata</taxon>
        <taxon>Craniata</taxon>
        <taxon>Vertebrata</taxon>
        <taxon>Cyclostomata</taxon>
        <taxon>Hyperoartia</taxon>
        <taxon>Petromyzontiformes</taxon>
        <taxon>Petromyzontidae</taxon>
        <taxon>Petromyzon</taxon>
    </lineage>
</organism>
<feature type="signal peptide" evidence="3">
    <location>
        <begin position="1"/>
        <end position="39"/>
    </location>
</feature>
<accession>A0AAJ7T4S5</accession>
<protein>
    <submittedName>
        <fullName evidence="7">tRNA wybutosine-synthesizing protein 5-like</fullName>
    </submittedName>
</protein>
<dbReference type="PANTHER" id="PTHR12461">
    <property type="entry name" value="HYPOXIA-INDUCIBLE FACTOR 1 ALPHA INHIBITOR-RELATED"/>
    <property type="match status" value="1"/>
</dbReference>
<dbReference type="InterPro" id="IPR041667">
    <property type="entry name" value="Cupin_8"/>
</dbReference>
<evidence type="ECO:0000256" key="1">
    <source>
        <dbReference type="ARBA" id="ARBA00022837"/>
    </source>
</evidence>
<dbReference type="PROSITE" id="PS50222">
    <property type="entry name" value="EF_HAND_2"/>
    <property type="match status" value="1"/>
</dbReference>
<dbReference type="InterPro" id="IPR003347">
    <property type="entry name" value="JmjC_dom"/>
</dbReference>
<feature type="region of interest" description="Disordered" evidence="2">
    <location>
        <begin position="53"/>
        <end position="96"/>
    </location>
</feature>
<proteinExistence type="predicted"/>
<dbReference type="InterPro" id="IPR002048">
    <property type="entry name" value="EF_hand_dom"/>
</dbReference>
<feature type="domain" description="EF-hand" evidence="4">
    <location>
        <begin position="390"/>
        <end position="425"/>
    </location>
</feature>
<dbReference type="Gene3D" id="1.10.238.10">
    <property type="entry name" value="EF-hand"/>
    <property type="match status" value="1"/>
</dbReference>
<evidence type="ECO:0000259" key="5">
    <source>
        <dbReference type="PROSITE" id="PS51184"/>
    </source>
</evidence>
<dbReference type="GO" id="GO:0005509">
    <property type="term" value="F:calcium ion binding"/>
    <property type="evidence" value="ECO:0007669"/>
    <property type="project" value="InterPro"/>
</dbReference>
<dbReference type="SUPFAM" id="SSF51197">
    <property type="entry name" value="Clavaminate synthase-like"/>
    <property type="match status" value="1"/>
</dbReference>
<feature type="region of interest" description="Disordered" evidence="2">
    <location>
        <begin position="427"/>
        <end position="461"/>
    </location>
</feature>
<dbReference type="PROSITE" id="PS51184">
    <property type="entry name" value="JMJC"/>
    <property type="match status" value="1"/>
</dbReference>
<dbReference type="InterPro" id="IPR014710">
    <property type="entry name" value="RmlC-like_jellyroll"/>
</dbReference>
<dbReference type="InterPro" id="IPR018247">
    <property type="entry name" value="EF_Hand_1_Ca_BS"/>
</dbReference>
<keyword evidence="3" id="KW-0732">Signal</keyword>
<dbReference type="PROSITE" id="PS00018">
    <property type="entry name" value="EF_HAND_1"/>
    <property type="match status" value="1"/>
</dbReference>
<evidence type="ECO:0000256" key="3">
    <source>
        <dbReference type="SAM" id="SignalP"/>
    </source>
</evidence>
<dbReference type="SMART" id="SM00558">
    <property type="entry name" value="JmjC"/>
    <property type="match status" value="1"/>
</dbReference>
<name>A0AAJ7T4S5_PETMA</name>
<evidence type="ECO:0000313" key="6">
    <source>
        <dbReference type="Proteomes" id="UP001318040"/>
    </source>
</evidence>
<dbReference type="SUPFAM" id="SSF47473">
    <property type="entry name" value="EF-hand"/>
    <property type="match status" value="1"/>
</dbReference>
<dbReference type="Proteomes" id="UP001318040">
    <property type="component" value="Chromosome 1"/>
</dbReference>